<gene>
    <name evidence="1" type="ordered locus">Sterm_1358</name>
</gene>
<dbReference type="EMBL" id="CP001739">
    <property type="protein sequence ID" value="ACZ08223.1"/>
    <property type="molecule type" value="Genomic_DNA"/>
</dbReference>
<dbReference type="AlphaFoldDB" id="D1AHI9"/>
<dbReference type="KEGG" id="str:Sterm_1358"/>
<evidence type="ECO:0000313" key="1">
    <source>
        <dbReference type="EMBL" id="ACZ08223.1"/>
    </source>
</evidence>
<organism evidence="1 2">
    <name type="scientific">Sebaldella termitidis (strain ATCC 33386 / NCTC 11300)</name>
    <dbReference type="NCBI Taxonomy" id="526218"/>
    <lineage>
        <taxon>Bacteria</taxon>
        <taxon>Fusobacteriati</taxon>
        <taxon>Fusobacteriota</taxon>
        <taxon>Fusobacteriia</taxon>
        <taxon>Fusobacteriales</taxon>
        <taxon>Leptotrichiaceae</taxon>
        <taxon>Sebaldella</taxon>
    </lineage>
</organism>
<dbReference type="RefSeq" id="WP_012860819.1">
    <property type="nucleotide sequence ID" value="NC_013517.1"/>
</dbReference>
<reference evidence="1 2" key="2">
    <citation type="journal article" date="2010" name="Stand. Genomic Sci.">
        <title>Complete genome sequence of Sebaldella termitidis type strain (NCTC 11300).</title>
        <authorList>
            <person name="Harmon-Smith M."/>
            <person name="Celia L."/>
            <person name="Chertkov O."/>
            <person name="Lapidus A."/>
            <person name="Copeland A."/>
            <person name="Glavina Del Rio T."/>
            <person name="Nolan M."/>
            <person name="Lucas S."/>
            <person name="Tice H."/>
            <person name="Cheng J.F."/>
            <person name="Han C."/>
            <person name="Detter J.C."/>
            <person name="Bruce D."/>
            <person name="Goodwin L."/>
            <person name="Pitluck S."/>
            <person name="Pati A."/>
            <person name="Liolios K."/>
            <person name="Ivanova N."/>
            <person name="Mavromatis K."/>
            <person name="Mikhailova N."/>
            <person name="Chen A."/>
            <person name="Palaniappan K."/>
            <person name="Land M."/>
            <person name="Hauser L."/>
            <person name="Chang Y.J."/>
            <person name="Jeffries C.D."/>
            <person name="Brettin T."/>
            <person name="Goker M."/>
            <person name="Beck B."/>
            <person name="Bristow J."/>
            <person name="Eisen J.A."/>
            <person name="Markowitz V."/>
            <person name="Hugenholtz P."/>
            <person name="Kyrpides N.C."/>
            <person name="Klenk H.P."/>
            <person name="Chen F."/>
        </authorList>
    </citation>
    <scope>NUCLEOTIDE SEQUENCE [LARGE SCALE GENOMIC DNA]</scope>
    <source>
        <strain evidence="2">ATCC 33386 / NCTC 11300</strain>
    </source>
</reference>
<dbReference type="HOGENOM" id="CLU_1609645_0_0_0"/>
<keyword evidence="2" id="KW-1185">Reference proteome</keyword>
<proteinExistence type="predicted"/>
<dbReference type="Proteomes" id="UP000000845">
    <property type="component" value="Chromosome"/>
</dbReference>
<protein>
    <submittedName>
        <fullName evidence="1">Uncharacterized protein</fullName>
    </submittedName>
</protein>
<reference evidence="2" key="1">
    <citation type="submission" date="2009-09" db="EMBL/GenBank/DDBJ databases">
        <title>The complete chromosome of Sebaldella termitidis ATCC 33386.</title>
        <authorList>
            <consortium name="US DOE Joint Genome Institute (JGI-PGF)"/>
            <person name="Lucas S."/>
            <person name="Copeland A."/>
            <person name="Lapidus A."/>
            <person name="Glavina del Rio T."/>
            <person name="Dalin E."/>
            <person name="Tice H."/>
            <person name="Bruce D."/>
            <person name="Goodwin L."/>
            <person name="Pitluck S."/>
            <person name="Kyrpides N."/>
            <person name="Mavromatis K."/>
            <person name="Ivanova N."/>
            <person name="Mikhailova N."/>
            <person name="Sims D."/>
            <person name="Meincke L."/>
            <person name="Brettin T."/>
            <person name="Detter J.C."/>
            <person name="Han C."/>
            <person name="Larimer F."/>
            <person name="Land M."/>
            <person name="Hauser L."/>
            <person name="Markowitz V."/>
            <person name="Cheng J.F."/>
            <person name="Hugenholtz P."/>
            <person name="Woyke T."/>
            <person name="Wu D."/>
            <person name="Eisen J.A."/>
        </authorList>
    </citation>
    <scope>NUCLEOTIDE SEQUENCE [LARGE SCALE GENOMIC DNA]</scope>
    <source>
        <strain evidence="2">ATCC 33386 / NCTC 11300</strain>
    </source>
</reference>
<accession>D1AHI9</accession>
<name>D1AHI9_SEBTE</name>
<sequence length="165" mass="19479">MKKMIAVLFYILFFAVYPCKPLITDYLEKAGIAPDSKNLVLYNDSIENFDSNLIFKLNDKLYIYGEEFMSVNDKTYRYLGNGYYKNDGTVYFFRQKTAEIKDSDKVRTSVKTEEVDKFKGTSCDGQFHEYFYFLEINNTKYENGEKKSNFVTSLFNKILGIFRRQ</sequence>
<evidence type="ECO:0000313" key="2">
    <source>
        <dbReference type="Proteomes" id="UP000000845"/>
    </source>
</evidence>